<evidence type="ECO:0000256" key="6">
    <source>
        <dbReference type="ARBA" id="ARBA00022552"/>
    </source>
</evidence>
<evidence type="ECO:0000313" key="16">
    <source>
        <dbReference type="Proteomes" id="UP001142291"/>
    </source>
</evidence>
<keyword evidence="9 12" id="KW-0949">S-adenosyl-L-methionine</keyword>
<evidence type="ECO:0000256" key="8">
    <source>
        <dbReference type="ARBA" id="ARBA00022679"/>
    </source>
</evidence>
<evidence type="ECO:0000256" key="7">
    <source>
        <dbReference type="ARBA" id="ARBA00022603"/>
    </source>
</evidence>
<keyword evidence="8 12" id="KW-0808">Transferase</keyword>
<organism evidence="15 16">
    <name type="scientific">Microbacterium dextranolyticum</name>
    <dbReference type="NCBI Taxonomy" id="36806"/>
    <lineage>
        <taxon>Bacteria</taxon>
        <taxon>Bacillati</taxon>
        <taxon>Actinomycetota</taxon>
        <taxon>Actinomycetes</taxon>
        <taxon>Micrococcales</taxon>
        <taxon>Microbacteriaceae</taxon>
        <taxon>Microbacterium</taxon>
    </lineage>
</organism>
<dbReference type="GO" id="GO:0005737">
    <property type="term" value="C:cytoplasm"/>
    <property type="evidence" value="ECO:0007669"/>
    <property type="project" value="UniProtKB-SubCell"/>
</dbReference>
<comment type="subcellular location">
    <subcellularLocation>
        <location evidence="1 12">Cytoplasm</location>
    </subcellularLocation>
</comment>
<feature type="domain" description="Ribosomal RNA small subunit methyltransferase E methyltransferase" evidence="13">
    <location>
        <begin position="101"/>
        <end position="261"/>
    </location>
</feature>
<dbReference type="SUPFAM" id="SSF88697">
    <property type="entry name" value="PUA domain-like"/>
    <property type="match status" value="1"/>
</dbReference>
<reference evidence="15" key="2">
    <citation type="submission" date="2023-01" db="EMBL/GenBank/DDBJ databases">
        <authorList>
            <person name="Sun Q."/>
            <person name="Evtushenko L."/>
        </authorList>
    </citation>
    <scope>NUCLEOTIDE SEQUENCE</scope>
    <source>
        <strain evidence="15">VKM Ac-1940</strain>
    </source>
</reference>
<dbReference type="CDD" id="cd18084">
    <property type="entry name" value="RsmE-like"/>
    <property type="match status" value="1"/>
</dbReference>
<keyword evidence="6 12" id="KW-0698">rRNA processing</keyword>
<sequence length="268" mass="27864">MALHFLADPDASSIARAAGSPRDDAESALRITVADARPGDEVVLTGSEAHHAAVVRRVRVGEEVTVGDGAGTWLSGTVVEAAPKRVVVRIAEHSVVPAHTPRIVLAQALAKGDRDELAVQAATELGVDEIVPWQASRSVSRWDAVKAAKGVARWSTIVREAAKQAHRAWVPHVAGPTTTAALAALSAGARVWVLEPTASAPLSQIDLDEDDQRDIVLVVGPEGGISPEELAALAAAGAEHVRLGDTVLRTSTAGPAALAVLNARLGRW</sequence>
<dbReference type="PANTHER" id="PTHR30027">
    <property type="entry name" value="RIBOSOMAL RNA SMALL SUBUNIT METHYLTRANSFERASE E"/>
    <property type="match status" value="1"/>
</dbReference>
<dbReference type="AlphaFoldDB" id="A0A9W6HNZ6"/>
<dbReference type="PANTHER" id="PTHR30027:SF3">
    <property type="entry name" value="16S RRNA (URACIL(1498)-N(3))-METHYLTRANSFERASE"/>
    <property type="match status" value="1"/>
</dbReference>
<protein>
    <recommendedName>
        <fullName evidence="4 12">Ribosomal RNA small subunit methyltransferase E</fullName>
        <ecNumber evidence="3 12">2.1.1.193</ecNumber>
    </recommendedName>
</protein>
<feature type="domain" description="Ribosomal RNA small subunit methyltransferase E PUA-like" evidence="14">
    <location>
        <begin position="44"/>
        <end position="90"/>
    </location>
</feature>
<dbReference type="GO" id="GO:0070475">
    <property type="term" value="P:rRNA base methylation"/>
    <property type="evidence" value="ECO:0007669"/>
    <property type="project" value="TreeGrafter"/>
</dbReference>
<name>A0A9W6HNZ6_9MICO</name>
<evidence type="ECO:0000313" key="15">
    <source>
        <dbReference type="EMBL" id="GLJ95998.1"/>
    </source>
</evidence>
<evidence type="ECO:0000259" key="13">
    <source>
        <dbReference type="Pfam" id="PF04452"/>
    </source>
</evidence>
<evidence type="ECO:0000256" key="4">
    <source>
        <dbReference type="ARBA" id="ARBA00013673"/>
    </source>
</evidence>
<dbReference type="GO" id="GO:0070042">
    <property type="term" value="F:rRNA (uridine-N3-)-methyltransferase activity"/>
    <property type="evidence" value="ECO:0007669"/>
    <property type="project" value="TreeGrafter"/>
</dbReference>
<evidence type="ECO:0000256" key="12">
    <source>
        <dbReference type="PIRNR" id="PIRNR015601"/>
    </source>
</evidence>
<dbReference type="Pfam" id="PF04452">
    <property type="entry name" value="Methyltrans_RNA"/>
    <property type="match status" value="1"/>
</dbReference>
<dbReference type="NCBIfam" id="TIGR00046">
    <property type="entry name" value="RsmE family RNA methyltransferase"/>
    <property type="match status" value="1"/>
</dbReference>
<keyword evidence="16" id="KW-1185">Reference proteome</keyword>
<reference evidence="15" key="1">
    <citation type="journal article" date="2014" name="Int. J. Syst. Evol. Microbiol.">
        <title>Complete genome sequence of Corynebacterium casei LMG S-19264T (=DSM 44701T), isolated from a smear-ripened cheese.</title>
        <authorList>
            <consortium name="US DOE Joint Genome Institute (JGI-PGF)"/>
            <person name="Walter F."/>
            <person name="Albersmeier A."/>
            <person name="Kalinowski J."/>
            <person name="Ruckert C."/>
        </authorList>
    </citation>
    <scope>NUCLEOTIDE SEQUENCE</scope>
    <source>
        <strain evidence="15">VKM Ac-1940</strain>
    </source>
</reference>
<evidence type="ECO:0000256" key="3">
    <source>
        <dbReference type="ARBA" id="ARBA00012328"/>
    </source>
</evidence>
<dbReference type="InterPro" id="IPR015947">
    <property type="entry name" value="PUA-like_sf"/>
</dbReference>
<comment type="caution">
    <text evidence="15">The sequence shown here is derived from an EMBL/GenBank/DDBJ whole genome shotgun (WGS) entry which is preliminary data.</text>
</comment>
<keyword evidence="5 12" id="KW-0963">Cytoplasm</keyword>
<evidence type="ECO:0000259" key="14">
    <source>
        <dbReference type="Pfam" id="PF20260"/>
    </source>
</evidence>
<dbReference type="InterPro" id="IPR029026">
    <property type="entry name" value="tRNA_m1G_MTases_N"/>
</dbReference>
<dbReference type="InterPro" id="IPR046887">
    <property type="entry name" value="RsmE_PUA-like"/>
</dbReference>
<dbReference type="Gene3D" id="3.40.1280.10">
    <property type="match status" value="1"/>
</dbReference>
<dbReference type="SUPFAM" id="SSF75217">
    <property type="entry name" value="alpha/beta knot"/>
    <property type="match status" value="1"/>
</dbReference>
<keyword evidence="7 12" id="KW-0489">Methyltransferase</keyword>
<evidence type="ECO:0000256" key="2">
    <source>
        <dbReference type="ARBA" id="ARBA00005528"/>
    </source>
</evidence>
<comment type="catalytic activity">
    <reaction evidence="11 12">
        <text>uridine(1498) in 16S rRNA + S-adenosyl-L-methionine = N(3)-methyluridine(1498) in 16S rRNA + S-adenosyl-L-homocysteine + H(+)</text>
        <dbReference type="Rhea" id="RHEA:42920"/>
        <dbReference type="Rhea" id="RHEA-COMP:10283"/>
        <dbReference type="Rhea" id="RHEA-COMP:10284"/>
        <dbReference type="ChEBI" id="CHEBI:15378"/>
        <dbReference type="ChEBI" id="CHEBI:57856"/>
        <dbReference type="ChEBI" id="CHEBI:59789"/>
        <dbReference type="ChEBI" id="CHEBI:65315"/>
        <dbReference type="ChEBI" id="CHEBI:74502"/>
        <dbReference type="EC" id="2.1.1.193"/>
    </reaction>
</comment>
<gene>
    <name evidence="15" type="ORF">GCM10017591_20610</name>
</gene>
<dbReference type="NCBIfam" id="NF008693">
    <property type="entry name" value="PRK11713.2-3"/>
    <property type="match status" value="1"/>
</dbReference>
<dbReference type="Pfam" id="PF20260">
    <property type="entry name" value="PUA_4"/>
    <property type="match status" value="1"/>
</dbReference>
<dbReference type="InterPro" id="IPR046886">
    <property type="entry name" value="RsmE_MTase_dom"/>
</dbReference>
<dbReference type="EMBL" id="BSER01000009">
    <property type="protein sequence ID" value="GLJ95998.1"/>
    <property type="molecule type" value="Genomic_DNA"/>
</dbReference>
<dbReference type="PIRSF" id="PIRSF015601">
    <property type="entry name" value="MTase_slr0722"/>
    <property type="match status" value="1"/>
</dbReference>
<evidence type="ECO:0000256" key="11">
    <source>
        <dbReference type="ARBA" id="ARBA00047944"/>
    </source>
</evidence>
<dbReference type="InterPro" id="IPR006700">
    <property type="entry name" value="RsmE"/>
</dbReference>
<accession>A0A9W6HNZ6</accession>
<dbReference type="Proteomes" id="UP001142291">
    <property type="component" value="Unassembled WGS sequence"/>
</dbReference>
<dbReference type="EC" id="2.1.1.193" evidence="3 12"/>
<dbReference type="InterPro" id="IPR029028">
    <property type="entry name" value="Alpha/beta_knot_MTases"/>
</dbReference>
<dbReference type="Gene3D" id="2.40.240.20">
    <property type="entry name" value="Hypothetical PUA domain-like, domain 1"/>
    <property type="match status" value="1"/>
</dbReference>
<comment type="similarity">
    <text evidence="2 12">Belongs to the RNA methyltransferase RsmE family.</text>
</comment>
<evidence type="ECO:0000256" key="9">
    <source>
        <dbReference type="ARBA" id="ARBA00022691"/>
    </source>
</evidence>
<evidence type="ECO:0000256" key="5">
    <source>
        <dbReference type="ARBA" id="ARBA00022490"/>
    </source>
</evidence>
<proteinExistence type="inferred from homology"/>
<evidence type="ECO:0000256" key="1">
    <source>
        <dbReference type="ARBA" id="ARBA00004496"/>
    </source>
</evidence>
<evidence type="ECO:0000256" key="10">
    <source>
        <dbReference type="ARBA" id="ARBA00025699"/>
    </source>
</evidence>
<comment type="function">
    <text evidence="10 12">Specifically methylates the N3 position of the uracil ring of uridine 1498 (m3U1498) in 16S rRNA. Acts on the fully assembled 30S ribosomal subunit.</text>
</comment>